<accession>A0A084WEG4</accession>
<dbReference type="EMBL" id="KE525341">
    <property type="protein sequence ID" value="KFB48608.1"/>
    <property type="molecule type" value="Genomic_DNA"/>
</dbReference>
<name>A0A084WEG4_ANOSI</name>
<sequence length="107" mass="11928">MSQKGRIDSSGGRSRADRVLLRVIWVAGALQAEYASISSHESAPSVSVHFQRWIERQRGYDLWLTKPFTLGRKTPSFDESSMPSFGDGSGAVRIEDIARKHLPGRAR</sequence>
<dbReference type="Proteomes" id="UP000030765">
    <property type="component" value="Unassembled WGS sequence"/>
</dbReference>
<evidence type="ECO:0000313" key="2">
    <source>
        <dbReference type="EnsemblMetazoa" id="ASIC016596-PA"/>
    </source>
</evidence>
<keyword evidence="3" id="KW-1185">Reference proteome</keyword>
<reference evidence="2" key="2">
    <citation type="submission" date="2020-05" db="UniProtKB">
        <authorList>
            <consortium name="EnsemblMetazoa"/>
        </authorList>
    </citation>
    <scope>IDENTIFICATION</scope>
</reference>
<dbReference type="EnsemblMetazoa" id="ASIC016596-RA">
    <property type="protein sequence ID" value="ASIC016596-PA"/>
    <property type="gene ID" value="ASIC016596"/>
</dbReference>
<dbReference type="AlphaFoldDB" id="A0A084WEG4"/>
<evidence type="ECO:0000313" key="3">
    <source>
        <dbReference type="Proteomes" id="UP000030765"/>
    </source>
</evidence>
<organism evidence="1">
    <name type="scientific">Anopheles sinensis</name>
    <name type="common">Mosquito</name>
    <dbReference type="NCBI Taxonomy" id="74873"/>
    <lineage>
        <taxon>Eukaryota</taxon>
        <taxon>Metazoa</taxon>
        <taxon>Ecdysozoa</taxon>
        <taxon>Arthropoda</taxon>
        <taxon>Hexapoda</taxon>
        <taxon>Insecta</taxon>
        <taxon>Pterygota</taxon>
        <taxon>Neoptera</taxon>
        <taxon>Endopterygota</taxon>
        <taxon>Diptera</taxon>
        <taxon>Nematocera</taxon>
        <taxon>Culicoidea</taxon>
        <taxon>Culicidae</taxon>
        <taxon>Anophelinae</taxon>
        <taxon>Anopheles</taxon>
    </lineage>
</organism>
<dbReference type="EMBL" id="ATLV01023212">
    <property type="status" value="NOT_ANNOTATED_CDS"/>
    <property type="molecule type" value="Genomic_DNA"/>
</dbReference>
<proteinExistence type="predicted"/>
<evidence type="ECO:0000313" key="1">
    <source>
        <dbReference type="EMBL" id="KFB48608.1"/>
    </source>
</evidence>
<protein>
    <submittedName>
        <fullName evidence="1 2">Mediator of RNA polymerase II transcription subunit, putative</fullName>
    </submittedName>
</protein>
<reference evidence="1 3" key="1">
    <citation type="journal article" date="2014" name="BMC Genomics">
        <title>Genome sequence of Anopheles sinensis provides insight into genetics basis of mosquito competence for malaria parasites.</title>
        <authorList>
            <person name="Zhou D."/>
            <person name="Zhang D."/>
            <person name="Ding G."/>
            <person name="Shi L."/>
            <person name="Hou Q."/>
            <person name="Ye Y."/>
            <person name="Xu Y."/>
            <person name="Zhou H."/>
            <person name="Xiong C."/>
            <person name="Li S."/>
            <person name="Yu J."/>
            <person name="Hong S."/>
            <person name="Yu X."/>
            <person name="Zou P."/>
            <person name="Chen C."/>
            <person name="Chang X."/>
            <person name="Wang W."/>
            <person name="Lv Y."/>
            <person name="Sun Y."/>
            <person name="Ma L."/>
            <person name="Shen B."/>
            <person name="Zhu C."/>
        </authorList>
    </citation>
    <scope>NUCLEOTIDE SEQUENCE [LARGE SCALE GENOMIC DNA]</scope>
</reference>
<gene>
    <name evidence="1" type="ORF">ZHAS_00016596</name>
</gene>
<dbReference type="VEuPathDB" id="VectorBase:ASIC016596"/>